<gene>
    <name evidence="1" type="ORF">H4R34_001561</name>
</gene>
<dbReference type="PANTHER" id="PTHR31687">
    <property type="match status" value="1"/>
</dbReference>
<organism evidence="1 2">
    <name type="scientific">Dimargaris verticillata</name>
    <dbReference type="NCBI Taxonomy" id="2761393"/>
    <lineage>
        <taxon>Eukaryota</taxon>
        <taxon>Fungi</taxon>
        <taxon>Fungi incertae sedis</taxon>
        <taxon>Zoopagomycota</taxon>
        <taxon>Kickxellomycotina</taxon>
        <taxon>Dimargaritomycetes</taxon>
        <taxon>Dimargaritales</taxon>
        <taxon>Dimargaritaceae</taxon>
        <taxon>Dimargaris</taxon>
    </lineage>
</organism>
<evidence type="ECO:0000313" key="2">
    <source>
        <dbReference type="Proteomes" id="UP001151582"/>
    </source>
</evidence>
<evidence type="ECO:0000313" key="1">
    <source>
        <dbReference type="EMBL" id="KAJ1982864.1"/>
    </source>
</evidence>
<dbReference type="AlphaFoldDB" id="A0A9W8BAI7"/>
<comment type="caution">
    <text evidence="1">The sequence shown here is derived from an EMBL/GenBank/DDBJ whole genome shotgun (WGS) entry which is preliminary data.</text>
</comment>
<dbReference type="InterPro" id="IPR012469">
    <property type="entry name" value="DUF1688"/>
</dbReference>
<dbReference type="PANTHER" id="PTHR31687:SF3">
    <property type="entry name" value="PROTEIN URG3"/>
    <property type="match status" value="1"/>
</dbReference>
<sequence length="447" mass="48291">MTVDITVDSAHAPAVVRELKSVESVRSRSERVYALGVAHKLDHFDLATDKIPAVAQYVVDIIHRDYAAPTDVPPHSRWRHFDVGGVARATQLLNKWTEQGISAHEQARRLLDLFVVSVLLDAGAGSQWAYHEAGTGQAFGRSEGLAVASLDMFLAGLFSSDAKVPHRVDAQGLLQLTSDALAQGFQVAADNPMVGLEGRCQLLQRLGQCLLDQPIYFPPSTPGQPPRPGDLLDYLVAEAGGQSLVPVTTLWDLVINGLAGVWPPTRTLVNGQSMGDVWVCPSLRTTPGAPPSVDQLVCFHKLSQWLTYSLMEPITQVAGLTFQGVELLTGLPEYRNGGLFVDLGVLTLKEADKQRGLSASLVAEPAERVPTFAIDDPVVAEWRALTVVLLDQTAAQIREILKLTADQLPLAQILEGGTWKAGREIAAKHRPKTRGPPIAILSDGTVF</sequence>
<proteinExistence type="predicted"/>
<accession>A0A9W8BAI7</accession>
<dbReference type="Proteomes" id="UP001151582">
    <property type="component" value="Unassembled WGS sequence"/>
</dbReference>
<dbReference type="Pfam" id="PF07958">
    <property type="entry name" value="DUF1688"/>
    <property type="match status" value="1"/>
</dbReference>
<protein>
    <recommendedName>
        <fullName evidence="3">DUF1688-domain-containing protein</fullName>
    </recommendedName>
</protein>
<keyword evidence="2" id="KW-1185">Reference proteome</keyword>
<dbReference type="EMBL" id="JANBQB010000077">
    <property type="protein sequence ID" value="KAJ1982864.1"/>
    <property type="molecule type" value="Genomic_DNA"/>
</dbReference>
<dbReference type="OrthoDB" id="2153176at2759"/>
<name>A0A9W8BAI7_9FUNG</name>
<evidence type="ECO:0008006" key="3">
    <source>
        <dbReference type="Google" id="ProtNLM"/>
    </source>
</evidence>
<reference evidence="1" key="1">
    <citation type="submission" date="2022-07" db="EMBL/GenBank/DDBJ databases">
        <title>Phylogenomic reconstructions and comparative analyses of Kickxellomycotina fungi.</title>
        <authorList>
            <person name="Reynolds N.K."/>
            <person name="Stajich J.E."/>
            <person name="Barry K."/>
            <person name="Grigoriev I.V."/>
            <person name="Crous P."/>
            <person name="Smith M.E."/>
        </authorList>
    </citation>
    <scope>NUCLEOTIDE SEQUENCE</scope>
    <source>
        <strain evidence="1">RSA 567</strain>
    </source>
</reference>